<protein>
    <submittedName>
        <fullName evidence="2">Alginate export</fullName>
    </submittedName>
</protein>
<proteinExistence type="predicted"/>
<comment type="caution">
    <text evidence="2">The sequence shown here is derived from an EMBL/GenBank/DDBJ whole genome shotgun (WGS) entry which is preliminary data.</text>
</comment>
<name>A0A0J7M4I8_9GAMM</name>
<dbReference type="PATRIC" id="fig|1658765.3.peg.2114"/>
<evidence type="ECO:0000313" key="3">
    <source>
        <dbReference type="Proteomes" id="UP000036102"/>
    </source>
</evidence>
<feature type="chain" id="PRO_5005291049" evidence="1">
    <location>
        <begin position="27"/>
        <end position="446"/>
    </location>
</feature>
<dbReference type="Proteomes" id="UP000036102">
    <property type="component" value="Unassembled WGS sequence"/>
</dbReference>
<dbReference type="AlphaFoldDB" id="A0A0J7M4I8"/>
<evidence type="ECO:0000313" key="2">
    <source>
        <dbReference type="EMBL" id="KMQ75900.1"/>
    </source>
</evidence>
<keyword evidence="1" id="KW-0732">Signal</keyword>
<dbReference type="EMBL" id="LFBU01000001">
    <property type="protein sequence ID" value="KMQ75900.1"/>
    <property type="molecule type" value="Genomic_DNA"/>
</dbReference>
<sequence>MFKNQRLNSPVLWVLTSQLIIPSALAAPLSSGPNYELNGDLEIAAGVFSSDKNYLYDTDRGGAFWQEGYIKFGVSGHYNLTQAATTYGAVNVLSSGTWGDGDAGGFTSGDEGRTDLEDAYIGFRSGNLLPALGTDGLDVSVGRQNFAIGDGFLINGDSLNLGDSLNGGGLDFDRGGAYWLAARKAFDQTAIARIGGDSGLRSDVFWLQSDNNAQADTELAGINLEYVAPYGTFGFMHIKGLDVADNYAQALGLTNRDGQKTTSLRYQGNAGTEQLFLSGEIVTQDQGDASRPDAEAWYLEAGWSFSEATWTPEVSARFSQFDEGFDPLFFGFNRGYGTWFQGEVAANYAGPFNTDTDVLHLGVKAYPTSKLAVGALFFDFSDTNQSTGKLDSQEIDLYAEWAVRENLFVSPVIGFYKPENSAANGGTQYQDNDLNTYAQIIAVIGF</sequence>
<dbReference type="RefSeq" id="WP_156182744.1">
    <property type="nucleotide sequence ID" value="NZ_LFBU01000001.1"/>
</dbReference>
<organism evidence="2 3">
    <name type="scientific">Marinobacter subterrani</name>
    <dbReference type="NCBI Taxonomy" id="1658765"/>
    <lineage>
        <taxon>Bacteria</taxon>
        <taxon>Pseudomonadati</taxon>
        <taxon>Pseudomonadota</taxon>
        <taxon>Gammaproteobacteria</taxon>
        <taxon>Pseudomonadales</taxon>
        <taxon>Marinobacteraceae</taxon>
        <taxon>Marinobacter</taxon>
    </lineage>
</organism>
<dbReference type="OrthoDB" id="6756628at2"/>
<feature type="signal peptide" evidence="1">
    <location>
        <begin position="1"/>
        <end position="26"/>
    </location>
</feature>
<gene>
    <name evidence="2" type="ORF">Msub_12109</name>
</gene>
<reference evidence="2 3" key="1">
    <citation type="submission" date="2015-06" db="EMBL/GenBank/DDBJ databases">
        <title>Marinobacter subterrani, a genetically tractable neutrophilic iron-oxidizing strain isolated from the Soudan Iron Mine.</title>
        <authorList>
            <person name="Bonis B.M."/>
            <person name="Gralnick J.A."/>
        </authorList>
    </citation>
    <scope>NUCLEOTIDE SEQUENCE [LARGE SCALE GENOMIC DNA]</scope>
    <source>
        <strain evidence="2 3">JG233</strain>
    </source>
</reference>
<dbReference type="STRING" id="1658765.Msub_12109"/>
<accession>A0A0J7M4I8</accession>
<keyword evidence="3" id="KW-1185">Reference proteome</keyword>
<evidence type="ECO:0000256" key="1">
    <source>
        <dbReference type="SAM" id="SignalP"/>
    </source>
</evidence>